<protein>
    <submittedName>
        <fullName evidence="3">Uncharacterized protein</fullName>
    </submittedName>
</protein>
<proteinExistence type="predicted"/>
<feature type="transmembrane region" description="Helical" evidence="1">
    <location>
        <begin position="426"/>
        <end position="451"/>
    </location>
</feature>
<feature type="chain" id="PRO_5004974644" evidence="2">
    <location>
        <begin position="28"/>
        <end position="491"/>
    </location>
</feature>
<accession>X6LC12</accession>
<keyword evidence="1" id="KW-1133">Transmembrane helix</keyword>
<feature type="signal peptide" evidence="2">
    <location>
        <begin position="1"/>
        <end position="27"/>
    </location>
</feature>
<feature type="transmembrane region" description="Helical" evidence="1">
    <location>
        <begin position="264"/>
        <end position="282"/>
    </location>
</feature>
<feature type="transmembrane region" description="Helical" evidence="1">
    <location>
        <begin position="377"/>
        <end position="402"/>
    </location>
</feature>
<reference evidence="3 4" key="1">
    <citation type="journal article" date="2013" name="Curr. Biol.">
        <title>The Genome of the Foraminiferan Reticulomyxa filosa.</title>
        <authorList>
            <person name="Glockner G."/>
            <person name="Hulsmann N."/>
            <person name="Schleicher M."/>
            <person name="Noegel A.A."/>
            <person name="Eichinger L."/>
            <person name="Gallinger C."/>
            <person name="Pawlowski J."/>
            <person name="Sierra R."/>
            <person name="Euteneuer U."/>
            <person name="Pillet L."/>
            <person name="Moustafa A."/>
            <person name="Platzer M."/>
            <person name="Groth M."/>
            <person name="Szafranski K."/>
            <person name="Schliwa M."/>
        </authorList>
    </citation>
    <scope>NUCLEOTIDE SEQUENCE [LARGE SCALE GENOMIC DNA]</scope>
</reference>
<comment type="caution">
    <text evidence="3">The sequence shown here is derived from an EMBL/GenBank/DDBJ whole genome shotgun (WGS) entry which is preliminary data.</text>
</comment>
<organism evidence="3 4">
    <name type="scientific">Reticulomyxa filosa</name>
    <dbReference type="NCBI Taxonomy" id="46433"/>
    <lineage>
        <taxon>Eukaryota</taxon>
        <taxon>Sar</taxon>
        <taxon>Rhizaria</taxon>
        <taxon>Retaria</taxon>
        <taxon>Foraminifera</taxon>
        <taxon>Monothalamids</taxon>
        <taxon>Reticulomyxidae</taxon>
        <taxon>Reticulomyxa</taxon>
    </lineage>
</organism>
<keyword evidence="4" id="KW-1185">Reference proteome</keyword>
<evidence type="ECO:0000313" key="3">
    <source>
        <dbReference type="EMBL" id="ETN99083.1"/>
    </source>
</evidence>
<dbReference type="Proteomes" id="UP000023152">
    <property type="component" value="Unassembled WGS sequence"/>
</dbReference>
<dbReference type="AlphaFoldDB" id="X6LC12"/>
<keyword evidence="1" id="KW-0472">Membrane</keyword>
<name>X6LC12_RETFI</name>
<dbReference type="EMBL" id="ASPP01044967">
    <property type="protein sequence ID" value="ETN99083.1"/>
    <property type="molecule type" value="Genomic_DNA"/>
</dbReference>
<feature type="transmembrane region" description="Helical" evidence="1">
    <location>
        <begin position="349"/>
        <end position="371"/>
    </location>
</feature>
<evidence type="ECO:0000313" key="4">
    <source>
        <dbReference type="Proteomes" id="UP000023152"/>
    </source>
</evidence>
<evidence type="ECO:0000256" key="1">
    <source>
        <dbReference type="SAM" id="Phobius"/>
    </source>
</evidence>
<gene>
    <name evidence="3" type="ORF">RFI_38404</name>
</gene>
<keyword evidence="2" id="KW-0732">Signal</keyword>
<sequence>MILFKYYVVKPLTNLLKILCCCCLCCCEKVCPSWFGSRNIRVKSLSNKLVQYPKYVSVELLSPLKSVDEFDVCGELCGDYYVRVVEKSSNIPKYRQMIQRHRSRSWMLWTTKEWREEEGPMELQFNSENNHWMLKHVEKQSNNETTVVAFQLNDRSKGGQIRPESMSIANSLNIHSSNIDDSIGENLLFGKGKGKGKRRVREEEDDDDESQILSNINSHANTAYYSDDNKYNYTPLELLFTIPFQVNCDDTQATSFFLIRNSTLSYYLTQFAFISLLLLGFWQSCTDCYAFVRFLLHHGANTWTNYQCYALIISHSPVFKQAYLVFAGTISLDIFSPNQAYIYVHNPTYVFCQISNIFVLFYTCCLLFYLPVLVTHFIPFVFVYFPFQPLLLCLFSCLYLCYKYRQRILDTKQGYSPNNNLHRRHFIFGLLCIFLLYVQFVWCVDVLANFYSGESYINSLKFSFSKRGTHPFWNSIFGNINQYKTLLFWMI</sequence>
<evidence type="ECO:0000256" key="2">
    <source>
        <dbReference type="SAM" id="SignalP"/>
    </source>
</evidence>
<keyword evidence="1" id="KW-0812">Transmembrane</keyword>